<evidence type="ECO:0000313" key="2">
    <source>
        <dbReference type="EMBL" id="GGH91454.1"/>
    </source>
</evidence>
<keyword evidence="1" id="KW-0472">Membrane</keyword>
<dbReference type="Proteomes" id="UP000637774">
    <property type="component" value="Unassembled WGS sequence"/>
</dbReference>
<protein>
    <submittedName>
        <fullName evidence="2">Uncharacterized protein</fullName>
    </submittedName>
</protein>
<keyword evidence="1" id="KW-1133">Transmembrane helix</keyword>
<comment type="caution">
    <text evidence="2">The sequence shown here is derived from an EMBL/GenBank/DDBJ whole genome shotgun (WGS) entry which is preliminary data.</text>
</comment>
<proteinExistence type="predicted"/>
<feature type="transmembrane region" description="Helical" evidence="1">
    <location>
        <begin position="91"/>
        <end position="112"/>
    </location>
</feature>
<accession>A0ABQ2AL29</accession>
<organism evidence="2 3">
    <name type="scientific">Hymenobacter frigidus</name>
    <dbReference type="NCBI Taxonomy" id="1524095"/>
    <lineage>
        <taxon>Bacteria</taxon>
        <taxon>Pseudomonadati</taxon>
        <taxon>Bacteroidota</taxon>
        <taxon>Cytophagia</taxon>
        <taxon>Cytophagales</taxon>
        <taxon>Hymenobacteraceae</taxon>
        <taxon>Hymenobacter</taxon>
    </lineage>
</organism>
<feature type="transmembrane region" description="Helical" evidence="1">
    <location>
        <begin position="60"/>
        <end position="79"/>
    </location>
</feature>
<keyword evidence="1" id="KW-0812">Transmembrane</keyword>
<dbReference type="RefSeq" id="WP_188563831.1">
    <property type="nucleotide sequence ID" value="NZ_BMGY01000073.1"/>
</dbReference>
<evidence type="ECO:0000313" key="3">
    <source>
        <dbReference type="Proteomes" id="UP000637774"/>
    </source>
</evidence>
<sequence>MPTRYQSWLTWLRASTAGHVVLWALGLLLTVSGHFLWQVVGAFIHFFAFGSGEGHQDQGLLVSAGCLALHVGVLSWLAWRRVLYTTRWAWALNVGVAVSLFAFFVFSPWYAAPRDSTYRRYSFVQGGQRYEITLEHPGHVFDLSDVTNRKNGSTTSLLMGNYRERHDTLFFHEWAGARHGFLYQRTLVGFENSTRPIPLTRENDIKPWSLR</sequence>
<keyword evidence="3" id="KW-1185">Reference proteome</keyword>
<feature type="transmembrane region" description="Helical" evidence="1">
    <location>
        <begin position="20"/>
        <end position="48"/>
    </location>
</feature>
<dbReference type="EMBL" id="BMGY01000073">
    <property type="protein sequence ID" value="GGH91454.1"/>
    <property type="molecule type" value="Genomic_DNA"/>
</dbReference>
<evidence type="ECO:0000256" key="1">
    <source>
        <dbReference type="SAM" id="Phobius"/>
    </source>
</evidence>
<name>A0ABQ2AL29_9BACT</name>
<reference evidence="3" key="1">
    <citation type="journal article" date="2019" name="Int. J. Syst. Evol. Microbiol.">
        <title>The Global Catalogue of Microorganisms (GCM) 10K type strain sequencing project: providing services to taxonomists for standard genome sequencing and annotation.</title>
        <authorList>
            <consortium name="The Broad Institute Genomics Platform"/>
            <consortium name="The Broad Institute Genome Sequencing Center for Infectious Disease"/>
            <person name="Wu L."/>
            <person name="Ma J."/>
        </authorList>
    </citation>
    <scope>NUCLEOTIDE SEQUENCE [LARGE SCALE GENOMIC DNA]</scope>
    <source>
        <strain evidence="3">CGMCC 1.14966</strain>
    </source>
</reference>
<gene>
    <name evidence="2" type="ORF">GCM10011495_39600</name>
</gene>